<proteinExistence type="predicted"/>
<protein>
    <recommendedName>
        <fullName evidence="4">Vacuolar protein sorting-associated protein 62</fullName>
    </recommendedName>
</protein>
<keyword evidence="3" id="KW-1185">Reference proteome</keyword>
<dbReference type="STRING" id="1073090.A0A1L9S825"/>
<dbReference type="AlphaFoldDB" id="A0A1L9S825"/>
<evidence type="ECO:0000313" key="2">
    <source>
        <dbReference type="EMBL" id="OJJ43297.1"/>
    </source>
</evidence>
<gene>
    <name evidence="2" type="ORF">ASPZODRAFT_74659</name>
</gene>
<dbReference type="PANTHER" id="PTHR48172">
    <property type="match status" value="1"/>
</dbReference>
<dbReference type="OrthoDB" id="188042at2759"/>
<dbReference type="EMBL" id="KV878353">
    <property type="protein sequence ID" value="OJJ43297.1"/>
    <property type="molecule type" value="Genomic_DNA"/>
</dbReference>
<dbReference type="Pfam" id="PF06101">
    <property type="entry name" value="Vps62"/>
    <property type="match status" value="1"/>
</dbReference>
<accession>A0A1L9S825</accession>
<evidence type="ECO:0008006" key="4">
    <source>
        <dbReference type="Google" id="ProtNLM"/>
    </source>
</evidence>
<dbReference type="PANTHER" id="PTHR48172:SF2">
    <property type="entry name" value="VACUOLAR PROTEIN SORTING PROTEIN 62"/>
    <property type="match status" value="1"/>
</dbReference>
<evidence type="ECO:0000313" key="3">
    <source>
        <dbReference type="Proteomes" id="UP000184188"/>
    </source>
</evidence>
<dbReference type="RefSeq" id="XP_022577807.1">
    <property type="nucleotide sequence ID" value="XM_022729985.1"/>
</dbReference>
<dbReference type="InterPro" id="IPR009291">
    <property type="entry name" value="Vps62"/>
</dbReference>
<dbReference type="Proteomes" id="UP000184188">
    <property type="component" value="Unassembled WGS sequence"/>
</dbReference>
<feature type="non-terminal residue" evidence="2">
    <location>
        <position position="1"/>
    </location>
</feature>
<organism evidence="2 3">
    <name type="scientific">Penicilliopsis zonata CBS 506.65</name>
    <dbReference type="NCBI Taxonomy" id="1073090"/>
    <lineage>
        <taxon>Eukaryota</taxon>
        <taxon>Fungi</taxon>
        <taxon>Dikarya</taxon>
        <taxon>Ascomycota</taxon>
        <taxon>Pezizomycotina</taxon>
        <taxon>Eurotiomycetes</taxon>
        <taxon>Eurotiomycetidae</taxon>
        <taxon>Eurotiales</taxon>
        <taxon>Aspergillaceae</taxon>
        <taxon>Penicilliopsis</taxon>
    </lineage>
</organism>
<name>A0A1L9S825_9EURO</name>
<sequence>QQMTRKARAAITILTSLIAYLSVNSLIRTVKPAAFIWSEEDKEESRWIASSRYWLDRKACRWFGICGAAHFHPVHARFGHRKVVVDQLLDAAGEETAPWHSFWTSGSENPDEWSETERSLREIPDYVFEYAPLVHLFSSEQFWPCDIAEHLFHITPMLNYTPIQSQFDHVTLSDLDLLNQYQKGRNVFLTSNDDAEDRPSWMEGEKNIPEPDAGDQDESWADWEAQFNEDDLEDKVQWIDVSDSDPTNVPDILMQDERFRHELQKRYGGHNVQDHGPDSGGRSEAPAILVAIDKGNGIIDAFWFYFYSFNLGNVVFNVRFGNHVGDWEHCLVRFQHGKPKALFLSAHNGGSAYNYEAVEKIGQRPVIYSAIGTHAMYAMPGTHSYILPWGLLHDQTDRGPLWDPLLNSQSYTYDTVTETLRASTFTPHAPTEWFFFNGHWGDKFYPLGDRRQYRFAGQYHYVNGPLGPQHKHLDRGHVCQGPDEKPCVIKNWIGGRPERLHLEPLDPPEE</sequence>
<evidence type="ECO:0000256" key="1">
    <source>
        <dbReference type="SAM" id="MobiDB-lite"/>
    </source>
</evidence>
<feature type="region of interest" description="Disordered" evidence="1">
    <location>
        <begin position="191"/>
        <end position="217"/>
    </location>
</feature>
<feature type="compositionally biased region" description="Basic and acidic residues" evidence="1">
    <location>
        <begin position="197"/>
        <end position="209"/>
    </location>
</feature>
<dbReference type="VEuPathDB" id="FungiDB:ASPZODRAFT_74659"/>
<reference evidence="3" key="1">
    <citation type="journal article" date="2017" name="Genome Biol.">
        <title>Comparative genomics reveals high biological diversity and specific adaptations in the industrially and medically important fungal genus Aspergillus.</title>
        <authorList>
            <person name="de Vries R.P."/>
            <person name="Riley R."/>
            <person name="Wiebenga A."/>
            <person name="Aguilar-Osorio G."/>
            <person name="Amillis S."/>
            <person name="Uchima C.A."/>
            <person name="Anderluh G."/>
            <person name="Asadollahi M."/>
            <person name="Askin M."/>
            <person name="Barry K."/>
            <person name="Battaglia E."/>
            <person name="Bayram O."/>
            <person name="Benocci T."/>
            <person name="Braus-Stromeyer S.A."/>
            <person name="Caldana C."/>
            <person name="Canovas D."/>
            <person name="Cerqueira G.C."/>
            <person name="Chen F."/>
            <person name="Chen W."/>
            <person name="Choi C."/>
            <person name="Clum A."/>
            <person name="Dos Santos R.A."/>
            <person name="Damasio A.R."/>
            <person name="Diallinas G."/>
            <person name="Emri T."/>
            <person name="Fekete E."/>
            <person name="Flipphi M."/>
            <person name="Freyberg S."/>
            <person name="Gallo A."/>
            <person name="Gournas C."/>
            <person name="Habgood R."/>
            <person name="Hainaut M."/>
            <person name="Harispe M.L."/>
            <person name="Henrissat B."/>
            <person name="Hilden K.S."/>
            <person name="Hope R."/>
            <person name="Hossain A."/>
            <person name="Karabika E."/>
            <person name="Karaffa L."/>
            <person name="Karanyi Z."/>
            <person name="Krasevec N."/>
            <person name="Kuo A."/>
            <person name="Kusch H."/>
            <person name="LaButti K."/>
            <person name="Lagendijk E.L."/>
            <person name="Lapidus A."/>
            <person name="Levasseur A."/>
            <person name="Lindquist E."/>
            <person name="Lipzen A."/>
            <person name="Logrieco A.F."/>
            <person name="MacCabe A."/>
            <person name="Maekelae M.R."/>
            <person name="Malavazi I."/>
            <person name="Melin P."/>
            <person name="Meyer V."/>
            <person name="Mielnichuk N."/>
            <person name="Miskei M."/>
            <person name="Molnar A.P."/>
            <person name="Mule G."/>
            <person name="Ngan C.Y."/>
            <person name="Orejas M."/>
            <person name="Orosz E."/>
            <person name="Ouedraogo J.P."/>
            <person name="Overkamp K.M."/>
            <person name="Park H.-S."/>
            <person name="Perrone G."/>
            <person name="Piumi F."/>
            <person name="Punt P.J."/>
            <person name="Ram A.F."/>
            <person name="Ramon A."/>
            <person name="Rauscher S."/>
            <person name="Record E."/>
            <person name="Riano-Pachon D.M."/>
            <person name="Robert V."/>
            <person name="Roehrig J."/>
            <person name="Ruller R."/>
            <person name="Salamov A."/>
            <person name="Salih N.S."/>
            <person name="Samson R.A."/>
            <person name="Sandor E."/>
            <person name="Sanguinetti M."/>
            <person name="Schuetze T."/>
            <person name="Sepcic K."/>
            <person name="Shelest E."/>
            <person name="Sherlock G."/>
            <person name="Sophianopoulou V."/>
            <person name="Squina F.M."/>
            <person name="Sun H."/>
            <person name="Susca A."/>
            <person name="Todd R.B."/>
            <person name="Tsang A."/>
            <person name="Unkles S.E."/>
            <person name="van de Wiele N."/>
            <person name="van Rossen-Uffink D."/>
            <person name="Oliveira J.V."/>
            <person name="Vesth T.C."/>
            <person name="Visser J."/>
            <person name="Yu J.-H."/>
            <person name="Zhou M."/>
            <person name="Andersen M.R."/>
            <person name="Archer D.B."/>
            <person name="Baker S.E."/>
            <person name="Benoit I."/>
            <person name="Brakhage A.A."/>
            <person name="Braus G.H."/>
            <person name="Fischer R."/>
            <person name="Frisvad J.C."/>
            <person name="Goldman G.H."/>
            <person name="Houbraken J."/>
            <person name="Oakley B."/>
            <person name="Pocsi I."/>
            <person name="Scazzocchio C."/>
            <person name="Seiboth B."/>
            <person name="vanKuyk P.A."/>
            <person name="Wortman J."/>
            <person name="Dyer P.S."/>
            <person name="Grigoriev I.V."/>
        </authorList>
    </citation>
    <scope>NUCLEOTIDE SEQUENCE [LARGE SCALE GENOMIC DNA]</scope>
    <source>
        <strain evidence="3">CBS 506.65</strain>
    </source>
</reference>
<dbReference type="GeneID" id="34616449"/>